<dbReference type="RefSeq" id="WP_207328888.1">
    <property type="nucleotide sequence ID" value="NZ_JAFMYW010000002.1"/>
</dbReference>
<feature type="domain" description="Gfo/Idh/MocA-like oxidoreductase N-terminal" evidence="7">
    <location>
        <begin position="44"/>
        <end position="168"/>
    </location>
</feature>
<feature type="domain" description="Glycosyl hydrolase 109 C-terminal" evidence="8">
    <location>
        <begin position="180"/>
        <end position="361"/>
    </location>
</feature>
<dbReference type="PANTHER" id="PTHR43818:SF1">
    <property type="entry name" value="GLYCOSYL HYDROLASE FAMILY 109 PROTEIN"/>
    <property type="match status" value="1"/>
</dbReference>
<evidence type="ECO:0000256" key="6">
    <source>
        <dbReference type="SAM" id="SignalP"/>
    </source>
</evidence>
<dbReference type="InterPro" id="IPR000683">
    <property type="entry name" value="Gfo/Idh/MocA-like_OxRdtase_N"/>
</dbReference>
<organism evidence="9 10">
    <name type="scientific">Fibrella forsythiae</name>
    <dbReference type="NCBI Taxonomy" id="2817061"/>
    <lineage>
        <taxon>Bacteria</taxon>
        <taxon>Pseudomonadati</taxon>
        <taxon>Bacteroidota</taxon>
        <taxon>Cytophagia</taxon>
        <taxon>Cytophagales</taxon>
        <taxon>Spirosomataceae</taxon>
        <taxon>Fibrella</taxon>
    </lineage>
</organism>
<evidence type="ECO:0000259" key="8">
    <source>
        <dbReference type="Pfam" id="PF21252"/>
    </source>
</evidence>
<evidence type="ECO:0000259" key="7">
    <source>
        <dbReference type="Pfam" id="PF01408"/>
    </source>
</evidence>
<dbReference type="InterPro" id="IPR019546">
    <property type="entry name" value="TAT_signal_bac_arc"/>
</dbReference>
<accession>A0ABS3JJ96</accession>
<sequence>MHSSRRSFLRTTALGTAALPLFPSVLTQPVYAQTDTKAPLEKVRLAFIGLGERGRGHLEQAIYRPDVQITALCDIDPVSLGKANALLQKAGRPLPPTYSKGDEAFREMLKRDDIDGVVIATPWEWHVPMAVATMLAGKYAGVEVSATVTLKESWDLVNAYEKTGAHCMILENVCYRRDVLAVLNMVRQGMFGELTYAHCGYQHDLREVKFNNGKQVYGGGVEFGPNAMSEARWRTQHSVDRNGDLYPTHGLGPVAHWLNINRGNQFLYLTSMATKSRGLHKYVVDKGGANHPNAKVNFKLGDVVTTMIECANGENIVIIHDTNSPRPYSLGFRAQGTQGVWMDDGDVIYLEGVSAKPHVFEPFKEYQEKYDHPLWKRHAASAEKAGHGGIDFFVFRAFVEAIKNQTAPPIDVYDAAAWSAISPLSEQSIAKGSKPIEIPDFTRGKWKTNQPIFGLTDAY</sequence>
<evidence type="ECO:0000256" key="1">
    <source>
        <dbReference type="ARBA" id="ARBA00001911"/>
    </source>
</evidence>
<dbReference type="InterPro" id="IPR006311">
    <property type="entry name" value="TAT_signal"/>
</dbReference>
<keyword evidence="5" id="KW-0326">Glycosidase</keyword>
<dbReference type="Gene3D" id="3.30.360.10">
    <property type="entry name" value="Dihydrodipicolinate Reductase, domain 2"/>
    <property type="match status" value="1"/>
</dbReference>
<evidence type="ECO:0000256" key="2">
    <source>
        <dbReference type="ARBA" id="ARBA00009329"/>
    </source>
</evidence>
<dbReference type="PANTHER" id="PTHR43818">
    <property type="entry name" value="BCDNA.GH03377"/>
    <property type="match status" value="1"/>
</dbReference>
<dbReference type="Gene3D" id="3.40.50.720">
    <property type="entry name" value="NAD(P)-binding Rossmann-like Domain"/>
    <property type="match status" value="1"/>
</dbReference>
<reference evidence="9 10" key="1">
    <citation type="submission" date="2021-03" db="EMBL/GenBank/DDBJ databases">
        <title>Fibrella sp. HMF5405 genome sequencing and assembly.</title>
        <authorList>
            <person name="Kang H."/>
            <person name="Kim H."/>
            <person name="Bae S."/>
            <person name="Joh K."/>
        </authorList>
    </citation>
    <scope>NUCLEOTIDE SEQUENCE [LARGE SCALE GENOMIC DNA]</scope>
    <source>
        <strain evidence="9 10">HMF5405</strain>
    </source>
</reference>
<gene>
    <name evidence="9" type="ORF">J2I46_10165</name>
</gene>
<keyword evidence="10" id="KW-1185">Reference proteome</keyword>
<name>A0ABS3JJ96_9BACT</name>
<evidence type="ECO:0000256" key="4">
    <source>
        <dbReference type="ARBA" id="ARBA00023027"/>
    </source>
</evidence>
<dbReference type="InterPro" id="IPR049303">
    <property type="entry name" value="Glyco_hydro_109_C"/>
</dbReference>
<dbReference type="EMBL" id="JAFMYW010000002">
    <property type="protein sequence ID" value="MBO0948947.1"/>
    <property type="molecule type" value="Genomic_DNA"/>
</dbReference>
<dbReference type="SUPFAM" id="SSF55347">
    <property type="entry name" value="Glyceraldehyde-3-phosphate dehydrogenase-like, C-terminal domain"/>
    <property type="match status" value="1"/>
</dbReference>
<proteinExistence type="inferred from homology"/>
<comment type="cofactor">
    <cofactor evidence="1">
        <name>NAD(+)</name>
        <dbReference type="ChEBI" id="CHEBI:57540"/>
    </cofactor>
</comment>
<keyword evidence="3" id="KW-0378">Hydrolase</keyword>
<protein>
    <submittedName>
        <fullName evidence="9">Gfo/Idh/MocA family oxidoreductase</fullName>
    </submittedName>
</protein>
<evidence type="ECO:0000313" key="9">
    <source>
        <dbReference type="EMBL" id="MBO0948947.1"/>
    </source>
</evidence>
<dbReference type="SUPFAM" id="SSF51735">
    <property type="entry name" value="NAD(P)-binding Rossmann-fold domains"/>
    <property type="match status" value="1"/>
</dbReference>
<dbReference type="NCBIfam" id="TIGR01409">
    <property type="entry name" value="TAT_signal_seq"/>
    <property type="match status" value="1"/>
</dbReference>
<dbReference type="PROSITE" id="PS51318">
    <property type="entry name" value="TAT"/>
    <property type="match status" value="1"/>
</dbReference>
<dbReference type="Pfam" id="PF21252">
    <property type="entry name" value="Glyco_hydro_109_C"/>
    <property type="match status" value="1"/>
</dbReference>
<dbReference type="InterPro" id="IPR036291">
    <property type="entry name" value="NAD(P)-bd_dom_sf"/>
</dbReference>
<evidence type="ECO:0000256" key="5">
    <source>
        <dbReference type="ARBA" id="ARBA00023295"/>
    </source>
</evidence>
<dbReference type="Pfam" id="PF01408">
    <property type="entry name" value="GFO_IDH_MocA"/>
    <property type="match status" value="1"/>
</dbReference>
<keyword evidence="4" id="KW-0520">NAD</keyword>
<evidence type="ECO:0000256" key="3">
    <source>
        <dbReference type="ARBA" id="ARBA00022801"/>
    </source>
</evidence>
<comment type="similarity">
    <text evidence="2">Belongs to the Gfo/Idh/MocA family. Glycosyl hydrolase 109 subfamily.</text>
</comment>
<comment type="caution">
    <text evidence="9">The sequence shown here is derived from an EMBL/GenBank/DDBJ whole genome shotgun (WGS) entry which is preliminary data.</text>
</comment>
<feature type="signal peptide" evidence="6">
    <location>
        <begin position="1"/>
        <end position="32"/>
    </location>
</feature>
<feature type="chain" id="PRO_5046071098" evidence="6">
    <location>
        <begin position="33"/>
        <end position="459"/>
    </location>
</feature>
<dbReference type="InterPro" id="IPR050463">
    <property type="entry name" value="Gfo/Idh/MocA_oxidrdct_glycsds"/>
</dbReference>
<dbReference type="Proteomes" id="UP000664628">
    <property type="component" value="Unassembled WGS sequence"/>
</dbReference>
<evidence type="ECO:0000313" key="10">
    <source>
        <dbReference type="Proteomes" id="UP000664628"/>
    </source>
</evidence>
<keyword evidence="6" id="KW-0732">Signal</keyword>